<gene>
    <name evidence="1" type="ORF">TT172_LOCUS3335</name>
</gene>
<dbReference type="Proteomes" id="UP000289323">
    <property type="component" value="Unassembled WGS sequence"/>
</dbReference>
<organism evidence="1 2">
    <name type="scientific">Thermothielavioides terrestris</name>
    <dbReference type="NCBI Taxonomy" id="2587410"/>
    <lineage>
        <taxon>Eukaryota</taxon>
        <taxon>Fungi</taxon>
        <taxon>Dikarya</taxon>
        <taxon>Ascomycota</taxon>
        <taxon>Pezizomycotina</taxon>
        <taxon>Sordariomycetes</taxon>
        <taxon>Sordariomycetidae</taxon>
        <taxon>Sordariales</taxon>
        <taxon>Chaetomiaceae</taxon>
        <taxon>Thermothielavioides</taxon>
    </lineage>
</organism>
<name>A0A3S4ALT9_9PEZI</name>
<reference evidence="1 2" key="1">
    <citation type="submission" date="2018-04" db="EMBL/GenBank/DDBJ databases">
        <authorList>
            <person name="Huttner S."/>
            <person name="Dainat J."/>
        </authorList>
    </citation>
    <scope>NUCLEOTIDE SEQUENCE [LARGE SCALE GENOMIC DNA]</scope>
</reference>
<dbReference type="EMBL" id="OUUZ01000008">
    <property type="protein sequence ID" value="SPQ20916.1"/>
    <property type="molecule type" value="Genomic_DNA"/>
</dbReference>
<evidence type="ECO:0000313" key="1">
    <source>
        <dbReference type="EMBL" id="SPQ20916.1"/>
    </source>
</evidence>
<protein>
    <submittedName>
        <fullName evidence="1">22adb926-c68a-4cbd-a832-8026cdf2b199</fullName>
    </submittedName>
</protein>
<proteinExistence type="predicted"/>
<sequence>MGPLWILGVAPHTQPGYSPS</sequence>
<accession>A0A3S4ALT9</accession>
<dbReference type="AlphaFoldDB" id="A0A3S4ALT9"/>
<evidence type="ECO:0000313" key="2">
    <source>
        <dbReference type="Proteomes" id="UP000289323"/>
    </source>
</evidence>